<proteinExistence type="predicted"/>
<evidence type="ECO:0000313" key="2">
    <source>
        <dbReference type="Proteomes" id="UP000194159"/>
    </source>
</evidence>
<dbReference type="AlphaFoldDB" id="A0AAN1BDM6"/>
<dbReference type="Proteomes" id="UP000194159">
    <property type="component" value="Chromosome"/>
</dbReference>
<accession>A0AAN1BDM6</accession>
<gene>
    <name evidence="1" type="ORF">NXC12_CH00536</name>
</gene>
<sequence>MPVSVRYFLFPEDSDPLRLSQRLVDGLIQGKDAMPQYADTKQRVMGVVIQNEDGKPTNVDRTYGAIWTFDEDGAIREGLQEAVSEAMGLSDASRTCEKVVPLRPQLKRKRFEEKYRWEPSPSDIDRVIRDIWPKKKADRLKDAKGVSKRRPALTFEAKHALGKVSGGFWEIKLEIDKLKEPGLRGFAFEARKRASEDLEYRHLYNALADMAVASLEILKREKTGKGVWYAVLEVMMTRPDEGYSEVVRVFCEKCDGREAAVAATRKLLVEHANLFNDHTDLQASVMTDLEWEVRAFPD</sequence>
<reference evidence="1 2" key="1">
    <citation type="submission" date="2017-04" db="EMBL/GenBank/DDBJ databases">
        <title>Complete genome sequences of Rhizobium genomic linages associated to common bean (phaseolus vulgaris).</title>
        <authorList>
            <person name="Santamaria R.I."/>
            <person name="Bustos P."/>
            <person name="Perez-Carrascal O."/>
            <person name="Martinez-Flores I."/>
            <person name="Juarez S."/>
            <person name="Lozano L."/>
            <person name="Miranda F."/>
            <person name="Vinuesa P."/>
            <person name="Martinez-Romero E."/>
            <person name="Cevallos M.A."/>
            <person name="Romero D."/>
            <person name="Davila G."/>
            <person name="Gonzalez V."/>
        </authorList>
    </citation>
    <scope>NUCLEOTIDE SEQUENCE [LARGE SCALE GENOMIC DNA]</scope>
    <source>
        <strain evidence="1 2">NXC12</strain>
    </source>
</reference>
<name>A0AAN1BDM6_RHIET</name>
<protein>
    <submittedName>
        <fullName evidence="1">Uncharacterized protein</fullName>
    </submittedName>
</protein>
<evidence type="ECO:0000313" key="1">
    <source>
        <dbReference type="EMBL" id="ARQ08627.1"/>
    </source>
</evidence>
<dbReference type="EMBL" id="CP020906">
    <property type="protein sequence ID" value="ARQ08627.1"/>
    <property type="molecule type" value="Genomic_DNA"/>
</dbReference>
<organism evidence="1 2">
    <name type="scientific">Rhizobium etli</name>
    <dbReference type="NCBI Taxonomy" id="29449"/>
    <lineage>
        <taxon>Bacteria</taxon>
        <taxon>Pseudomonadati</taxon>
        <taxon>Pseudomonadota</taxon>
        <taxon>Alphaproteobacteria</taxon>
        <taxon>Hyphomicrobiales</taxon>
        <taxon>Rhizobiaceae</taxon>
        <taxon>Rhizobium/Agrobacterium group</taxon>
        <taxon>Rhizobium</taxon>
    </lineage>
</organism>